<dbReference type="EMBL" id="CCRK01000015">
    <property type="protein sequence ID" value="CDZ53202.1"/>
    <property type="molecule type" value="Genomic_DNA"/>
</dbReference>
<proteinExistence type="predicted"/>
<evidence type="ECO:0000313" key="2">
    <source>
        <dbReference type="Proteomes" id="UP000039660"/>
    </source>
</evidence>
<dbReference type="AlphaFoldDB" id="A0A0T7H134"/>
<sequence>MFRGGRGGRIGGAHASLRGAVLGASPGTTGYADITERSGGLVMLPLKSLNPTEDALPSQPCHRRPWLISVFLFLTRGHSRSLHGIRNQRWLRVLKRWNHNHPRLKEFSPCPYHEARLHWHVMPPPKKQHRKHSLQPAIQVQAHLTRQHHLWPAIILRCKDRSDNTGSLIPVLSRNSQGNKKSFEVAFFRLSFPHSIGRYSRPTLDRCSSLIP</sequence>
<organism evidence="1 2">
    <name type="scientific">Neorhizobium galegae bv. officinalis</name>
    <dbReference type="NCBI Taxonomy" id="323656"/>
    <lineage>
        <taxon>Bacteria</taxon>
        <taxon>Pseudomonadati</taxon>
        <taxon>Pseudomonadota</taxon>
        <taxon>Alphaproteobacteria</taxon>
        <taxon>Hyphomicrobiales</taxon>
        <taxon>Rhizobiaceae</taxon>
        <taxon>Rhizobium/Agrobacterium group</taxon>
        <taxon>Neorhizobium</taxon>
    </lineage>
</organism>
<protein>
    <submittedName>
        <fullName evidence="1">Uncharacterized protein</fullName>
    </submittedName>
</protein>
<gene>
    <name evidence="1" type="ORF">NGAL_HAMBI1189_48790</name>
</gene>
<reference evidence="1 2" key="1">
    <citation type="submission" date="2014-08" db="EMBL/GenBank/DDBJ databases">
        <authorList>
            <person name="Chen Y.-H."/>
        </authorList>
    </citation>
    <scope>NUCLEOTIDE SEQUENCE [LARGE SCALE GENOMIC DNA]</scope>
</reference>
<evidence type="ECO:0000313" key="1">
    <source>
        <dbReference type="EMBL" id="CDZ53202.1"/>
    </source>
</evidence>
<name>A0A0T7H134_NEOGA</name>
<accession>A0A0T7H134</accession>
<dbReference type="Proteomes" id="UP000039660">
    <property type="component" value="Unassembled WGS sequence"/>
</dbReference>